<reference evidence="4 5" key="1">
    <citation type="submission" date="2018-12" db="EMBL/GenBank/DDBJ databases">
        <authorList>
            <consortium name="Pathogen Informatics"/>
        </authorList>
    </citation>
    <scope>NUCLEOTIDE SEQUENCE [LARGE SCALE GENOMIC DNA]</scope>
    <source>
        <strain evidence="4 5">NCTC10437</strain>
    </source>
</reference>
<evidence type="ECO:0000259" key="3">
    <source>
        <dbReference type="SMART" id="SM00822"/>
    </source>
</evidence>
<proteinExistence type="inferred from homology"/>
<evidence type="ECO:0000256" key="2">
    <source>
        <dbReference type="ARBA" id="ARBA00023002"/>
    </source>
</evidence>
<keyword evidence="2 4" id="KW-0560">Oxidoreductase</keyword>
<dbReference type="PANTHER" id="PTHR43639:SF1">
    <property type="entry name" value="SHORT-CHAIN DEHYDROGENASE_REDUCTASE FAMILY PROTEIN"/>
    <property type="match status" value="1"/>
</dbReference>
<dbReference type="STRING" id="1791.GCA_001049355_00089"/>
<dbReference type="PRINTS" id="PR00081">
    <property type="entry name" value="GDHRDH"/>
</dbReference>
<dbReference type="SMART" id="SM00822">
    <property type="entry name" value="PKS_KR"/>
    <property type="match status" value="1"/>
</dbReference>
<dbReference type="KEGG" id="mauu:NCTC10437_01136"/>
<dbReference type="InterPro" id="IPR057326">
    <property type="entry name" value="KR_dom"/>
</dbReference>
<dbReference type="EMBL" id="LR134356">
    <property type="protein sequence ID" value="VEG52020.1"/>
    <property type="molecule type" value="Genomic_DNA"/>
</dbReference>
<dbReference type="InterPro" id="IPR036291">
    <property type="entry name" value="NAD(P)-bd_dom_sf"/>
</dbReference>
<evidence type="ECO:0000313" key="5">
    <source>
        <dbReference type="Proteomes" id="UP000279306"/>
    </source>
</evidence>
<keyword evidence="5" id="KW-1185">Reference proteome</keyword>
<dbReference type="InterPro" id="IPR002347">
    <property type="entry name" value="SDR_fam"/>
</dbReference>
<organism evidence="4 5">
    <name type="scientific">Mycolicibacterium aurum</name>
    <name type="common">Mycobacterium aurum</name>
    <dbReference type="NCBI Taxonomy" id="1791"/>
    <lineage>
        <taxon>Bacteria</taxon>
        <taxon>Bacillati</taxon>
        <taxon>Actinomycetota</taxon>
        <taxon>Actinomycetes</taxon>
        <taxon>Mycobacteriales</taxon>
        <taxon>Mycobacteriaceae</taxon>
        <taxon>Mycolicibacterium</taxon>
    </lineage>
</organism>
<dbReference type="Gene3D" id="3.40.50.720">
    <property type="entry name" value="NAD(P)-binding Rossmann-like Domain"/>
    <property type="match status" value="1"/>
</dbReference>
<dbReference type="AlphaFoldDB" id="A0A448IHU6"/>
<sequence length="250" mass="25818">MSDRLAGKAVVVTGATSGIGLATVTRLHAEGARVLATGRDRDRGDRLRESLGDGVRFLGADLTEPGAPEAVVNACRDAFDSLDGVVNGAAVDHTHELVSTPLAAVRRTFEVNTFAVLTMIQAAAALMDRGGSIVNITSRLAVAGVPTMGVYAASKGAVQALTLTAAVELAPRGIRVNDVAPGMTRTPLYDAWVAGTPDPVQAERNVVARIPLGRLATPEDVAAAIAYLVSDDAQYVTGTTIRVDGGYTAQ</sequence>
<dbReference type="PRINTS" id="PR00080">
    <property type="entry name" value="SDRFAMILY"/>
</dbReference>
<dbReference type="CDD" id="cd05233">
    <property type="entry name" value="SDR_c"/>
    <property type="match status" value="1"/>
</dbReference>
<dbReference type="OrthoDB" id="286404at2"/>
<protein>
    <submittedName>
        <fullName evidence="4">Short-chain dehydrogenase</fullName>
        <ecNumber evidence="4">1.1.1.163</ecNumber>
    </submittedName>
</protein>
<dbReference type="Proteomes" id="UP000279306">
    <property type="component" value="Chromosome"/>
</dbReference>
<evidence type="ECO:0000256" key="1">
    <source>
        <dbReference type="ARBA" id="ARBA00006484"/>
    </source>
</evidence>
<dbReference type="EC" id="1.1.1.163" evidence="4"/>
<dbReference type="RefSeq" id="WP_083442893.1">
    <property type="nucleotide sequence ID" value="NZ_CVQQ01000001.1"/>
</dbReference>
<dbReference type="FunFam" id="3.40.50.720:FF:000084">
    <property type="entry name" value="Short-chain dehydrogenase reductase"/>
    <property type="match status" value="1"/>
</dbReference>
<gene>
    <name evidence="4" type="primary">cpnA_1</name>
    <name evidence="4" type="ORF">NCTC10437_01136</name>
</gene>
<name>A0A448IHU6_MYCAU</name>
<feature type="domain" description="Ketoreductase" evidence="3">
    <location>
        <begin position="8"/>
        <end position="182"/>
    </location>
</feature>
<dbReference type="GO" id="GO:0055041">
    <property type="term" value="F:cyclopentanol dehydrogenase activity"/>
    <property type="evidence" value="ECO:0007669"/>
    <property type="project" value="UniProtKB-EC"/>
</dbReference>
<dbReference type="NCBIfam" id="NF005559">
    <property type="entry name" value="PRK07231.1"/>
    <property type="match status" value="1"/>
</dbReference>
<dbReference type="SUPFAM" id="SSF51735">
    <property type="entry name" value="NAD(P)-binding Rossmann-fold domains"/>
    <property type="match status" value="1"/>
</dbReference>
<dbReference type="Pfam" id="PF13561">
    <property type="entry name" value="adh_short_C2"/>
    <property type="match status" value="1"/>
</dbReference>
<evidence type="ECO:0000313" key="4">
    <source>
        <dbReference type="EMBL" id="VEG52020.1"/>
    </source>
</evidence>
<comment type="similarity">
    <text evidence="1">Belongs to the short-chain dehydrogenases/reductases (SDR) family.</text>
</comment>
<dbReference type="PANTHER" id="PTHR43639">
    <property type="entry name" value="OXIDOREDUCTASE, SHORT-CHAIN DEHYDROGENASE/REDUCTASE FAMILY (AFU_ORTHOLOGUE AFUA_5G02870)"/>
    <property type="match status" value="1"/>
</dbReference>
<accession>A0A448IHU6</accession>
<dbReference type="InterPro" id="IPR020904">
    <property type="entry name" value="Sc_DH/Rdtase_CS"/>
</dbReference>
<dbReference type="PROSITE" id="PS00061">
    <property type="entry name" value="ADH_SHORT"/>
    <property type="match status" value="1"/>
</dbReference>